<feature type="transmembrane region" description="Helical" evidence="10">
    <location>
        <begin position="319"/>
        <end position="344"/>
    </location>
</feature>
<comment type="caution">
    <text evidence="11">The sequence shown here is derived from an EMBL/GenBank/DDBJ whole genome shotgun (WGS) entry which is preliminary data.</text>
</comment>
<feature type="transmembrane region" description="Helical" evidence="10">
    <location>
        <begin position="175"/>
        <end position="195"/>
    </location>
</feature>
<evidence type="ECO:0000313" key="12">
    <source>
        <dbReference type="Proteomes" id="UP000752696"/>
    </source>
</evidence>
<evidence type="ECO:0008006" key="13">
    <source>
        <dbReference type="Google" id="ProtNLM"/>
    </source>
</evidence>
<dbReference type="OrthoDB" id="6617147at2759"/>
<evidence type="ECO:0000256" key="2">
    <source>
        <dbReference type="ARBA" id="ARBA00022475"/>
    </source>
</evidence>
<keyword evidence="12" id="KW-1185">Reference proteome</keyword>
<keyword evidence="8" id="KW-0675">Receptor</keyword>
<keyword evidence="5" id="KW-0552">Olfaction</keyword>
<feature type="transmembrane region" description="Helical" evidence="10">
    <location>
        <begin position="129"/>
        <end position="152"/>
    </location>
</feature>
<dbReference type="Proteomes" id="UP000752696">
    <property type="component" value="Unassembled WGS sequence"/>
</dbReference>
<keyword evidence="2" id="KW-1003">Cell membrane</keyword>
<evidence type="ECO:0000256" key="4">
    <source>
        <dbReference type="ARBA" id="ARBA00022692"/>
    </source>
</evidence>
<gene>
    <name evidence="11" type="ORF">MHI_LOCUS427364</name>
</gene>
<evidence type="ECO:0000256" key="6">
    <source>
        <dbReference type="ARBA" id="ARBA00022989"/>
    </source>
</evidence>
<dbReference type="PANTHER" id="PTHR21137">
    <property type="entry name" value="ODORANT RECEPTOR"/>
    <property type="match status" value="1"/>
</dbReference>
<keyword evidence="6 10" id="KW-1133">Transmembrane helix</keyword>
<dbReference type="GO" id="GO:0005549">
    <property type="term" value="F:odorant binding"/>
    <property type="evidence" value="ECO:0007669"/>
    <property type="project" value="InterPro"/>
</dbReference>
<dbReference type="AlphaFoldDB" id="A0A6V7H4W1"/>
<feature type="transmembrane region" description="Helical" evidence="10">
    <location>
        <begin position="201"/>
        <end position="219"/>
    </location>
</feature>
<evidence type="ECO:0000256" key="3">
    <source>
        <dbReference type="ARBA" id="ARBA00022606"/>
    </source>
</evidence>
<evidence type="ECO:0000256" key="10">
    <source>
        <dbReference type="SAM" id="Phobius"/>
    </source>
</evidence>
<evidence type="ECO:0000313" key="11">
    <source>
        <dbReference type="EMBL" id="CAD1474072.1"/>
    </source>
</evidence>
<dbReference type="InterPro" id="IPR004117">
    <property type="entry name" value="7tm6_olfct_rcpt"/>
</dbReference>
<evidence type="ECO:0000256" key="1">
    <source>
        <dbReference type="ARBA" id="ARBA00004651"/>
    </source>
</evidence>
<evidence type="ECO:0000256" key="5">
    <source>
        <dbReference type="ARBA" id="ARBA00022725"/>
    </source>
</evidence>
<feature type="non-terminal residue" evidence="11">
    <location>
        <position position="398"/>
    </location>
</feature>
<keyword evidence="9" id="KW-0807">Transducer</keyword>
<feature type="transmembrane region" description="Helical" evidence="10">
    <location>
        <begin position="37"/>
        <end position="60"/>
    </location>
</feature>
<accession>A0A6V7H4W1</accession>
<keyword evidence="7 10" id="KW-0472">Membrane</keyword>
<dbReference type="PANTHER" id="PTHR21137:SF35">
    <property type="entry name" value="ODORANT RECEPTOR 19A-RELATED"/>
    <property type="match status" value="1"/>
</dbReference>
<protein>
    <recommendedName>
        <fullName evidence="13">Odorant receptor</fullName>
    </recommendedName>
</protein>
<dbReference type="GO" id="GO:0005886">
    <property type="term" value="C:plasma membrane"/>
    <property type="evidence" value="ECO:0007669"/>
    <property type="project" value="UniProtKB-SubCell"/>
</dbReference>
<dbReference type="GO" id="GO:0007165">
    <property type="term" value="P:signal transduction"/>
    <property type="evidence" value="ECO:0007669"/>
    <property type="project" value="UniProtKB-KW"/>
</dbReference>
<organism evidence="11 12">
    <name type="scientific">Heterotrigona itama</name>
    <dbReference type="NCBI Taxonomy" id="395501"/>
    <lineage>
        <taxon>Eukaryota</taxon>
        <taxon>Metazoa</taxon>
        <taxon>Ecdysozoa</taxon>
        <taxon>Arthropoda</taxon>
        <taxon>Hexapoda</taxon>
        <taxon>Insecta</taxon>
        <taxon>Pterygota</taxon>
        <taxon>Neoptera</taxon>
        <taxon>Endopterygota</taxon>
        <taxon>Hymenoptera</taxon>
        <taxon>Apocrita</taxon>
        <taxon>Aculeata</taxon>
        <taxon>Apoidea</taxon>
        <taxon>Anthophila</taxon>
        <taxon>Apidae</taxon>
        <taxon>Heterotrigona</taxon>
    </lineage>
</organism>
<reference evidence="11" key="1">
    <citation type="submission" date="2020-07" db="EMBL/GenBank/DDBJ databases">
        <authorList>
            <person name="Nazaruddin N."/>
        </authorList>
    </citation>
    <scope>NUCLEOTIDE SEQUENCE</scope>
</reference>
<evidence type="ECO:0000256" key="8">
    <source>
        <dbReference type="ARBA" id="ARBA00023170"/>
    </source>
</evidence>
<evidence type="ECO:0000256" key="7">
    <source>
        <dbReference type="ARBA" id="ARBA00023136"/>
    </source>
</evidence>
<comment type="subcellular location">
    <subcellularLocation>
        <location evidence="1">Cell membrane</location>
        <topology evidence="1">Multi-pass membrane protein</topology>
    </subcellularLocation>
</comment>
<feature type="transmembrane region" description="Helical" evidence="10">
    <location>
        <begin position="289"/>
        <end position="307"/>
    </location>
</feature>
<keyword evidence="4 10" id="KW-0812">Transmembrane</keyword>
<name>A0A6V7H4W1_9HYME</name>
<sequence>MEWKTVEDQYLKDNKFFSQLVGVWPDQERVTKFVIRLVILIVLIIAVITEVSRIIVFYSVDVLLDQILYLDIGICSLIKQCNYILNEKKLKELLNSIVTDRLMKRPKEELEIFDMYFKRVTLFSSIYKVGVYSSALMFISIPAVPPILNIIAPRNQSRDREFIHPAYYFVDEQRCYYPILAHMVSVVLVVSALYIACDINLIYVIHHGCALLIISGYRFKHAMDNVHQCDEKYNNALIHETYVKVRQSIEVHKRAVDEHSNKSIVQSVAKRLVYLFQIRYVEKISACHIYYFLIVLGIIIIAFTSTFVRLSETKMGTRFLMLCVITVFQLLHLFFLTIMGQFLVNSNEEIFQRINESQWYNGPLKVQSLYVLVLRKCLNPPMITGGGLIPLNLDSFVQ</sequence>
<proteinExistence type="predicted"/>
<dbReference type="GO" id="GO:0004984">
    <property type="term" value="F:olfactory receptor activity"/>
    <property type="evidence" value="ECO:0007669"/>
    <property type="project" value="InterPro"/>
</dbReference>
<dbReference type="Pfam" id="PF02949">
    <property type="entry name" value="7tm_6"/>
    <property type="match status" value="1"/>
</dbReference>
<evidence type="ECO:0000256" key="9">
    <source>
        <dbReference type="ARBA" id="ARBA00023224"/>
    </source>
</evidence>
<keyword evidence="3" id="KW-0716">Sensory transduction</keyword>
<dbReference type="EMBL" id="CAJDYZ010007136">
    <property type="protein sequence ID" value="CAD1474072.1"/>
    <property type="molecule type" value="Genomic_DNA"/>
</dbReference>